<dbReference type="OrthoDB" id="5317514at2759"/>
<evidence type="ECO:0000256" key="2">
    <source>
        <dbReference type="ARBA" id="ARBA00008054"/>
    </source>
</evidence>
<sequence length="471" mass="52244">MGAYFGYSLTTADIDGDGLDDVVIGAPLYSPANAKDMSYEKGRIYMAYQTREHRFIIKNDDHIDGLKSKARFGMSLASLSDINKDGFDDIAVGAPYDGDKGLGAVYIYLGSRKGLQPKHSQVIYAEAINDPGLKTFGFSLSGGLDLDNNQYPDLLVGAYASDRAIFLRARPVVNVTASLSLAKQSVGLEDKDCSLTDGSRVPCLTIKLCLKYDGLGVENQLDFVYETKLDAASRRAPRIFFLHKERENEEKIRVQLNKSFNYCTTPQSDPAPFTDFPDAFNEQIHENEVMPYSHVVGQEVLGYIRAAQQQDNAQGLTVVSQFYQDSIDAFTPIVPWLFAELDKITISPLQHAVTTVIVAQFYNFAYMCERLTELRAVKPLSVTGNEHNLINRLKTLETRVVAAVENSKGKGLAHGNSVWAAYLDKINAFLNAEFPKLNQAIGNLPSAALREKTIQQLIIDLTHLVQMPFML</sequence>
<dbReference type="GO" id="GO:0007229">
    <property type="term" value="P:integrin-mediated signaling pathway"/>
    <property type="evidence" value="ECO:0007669"/>
    <property type="project" value="UniProtKB-KW"/>
</dbReference>
<feature type="repeat" description="FG-GAP" evidence="10">
    <location>
        <begin position="58"/>
        <end position="117"/>
    </location>
</feature>
<dbReference type="EMBL" id="OC860661">
    <property type="protein sequence ID" value="CAD7628780.1"/>
    <property type="molecule type" value="Genomic_DNA"/>
</dbReference>
<feature type="repeat" description="FG-GAP" evidence="10">
    <location>
        <begin position="1"/>
        <end position="56"/>
    </location>
</feature>
<evidence type="ECO:0000256" key="7">
    <source>
        <dbReference type="ARBA" id="ARBA00023136"/>
    </source>
</evidence>
<keyword evidence="6 11" id="KW-0401">Integrin</keyword>
<evidence type="ECO:0000313" key="14">
    <source>
        <dbReference type="Proteomes" id="UP000759131"/>
    </source>
</evidence>
<dbReference type="InterPro" id="IPR028994">
    <property type="entry name" value="Integrin_alpha_N"/>
</dbReference>
<dbReference type="PROSITE" id="PS51470">
    <property type="entry name" value="FG_GAP"/>
    <property type="match status" value="3"/>
</dbReference>
<dbReference type="Pfam" id="PF08441">
    <property type="entry name" value="Integrin_A_Ig_1"/>
    <property type="match status" value="1"/>
</dbReference>
<dbReference type="GO" id="GO:0008305">
    <property type="term" value="C:integrin complex"/>
    <property type="evidence" value="ECO:0007669"/>
    <property type="project" value="InterPro"/>
</dbReference>
<keyword evidence="9" id="KW-0325">Glycoprotein</keyword>
<gene>
    <name evidence="13" type="ORF">OSB1V03_LOCUS9201</name>
</gene>
<accession>A0A7R9KSU1</accession>
<dbReference type="SUPFAM" id="SSF69318">
    <property type="entry name" value="Integrin alpha N-terminal domain"/>
    <property type="match status" value="1"/>
</dbReference>
<dbReference type="GO" id="GO:0009897">
    <property type="term" value="C:external side of plasma membrane"/>
    <property type="evidence" value="ECO:0007669"/>
    <property type="project" value="TreeGrafter"/>
</dbReference>
<keyword evidence="7" id="KW-0472">Membrane</keyword>
<keyword evidence="14" id="KW-1185">Reference proteome</keyword>
<dbReference type="PANTHER" id="PTHR23220">
    <property type="entry name" value="INTEGRIN ALPHA"/>
    <property type="match status" value="1"/>
</dbReference>
<evidence type="ECO:0000256" key="3">
    <source>
        <dbReference type="ARBA" id="ARBA00022729"/>
    </source>
</evidence>
<dbReference type="InterPro" id="IPR013649">
    <property type="entry name" value="Integrin_alpha_Ig-like_1"/>
</dbReference>
<dbReference type="InterPro" id="IPR013519">
    <property type="entry name" value="Int_alpha_beta-p"/>
</dbReference>
<evidence type="ECO:0000256" key="4">
    <source>
        <dbReference type="ARBA" id="ARBA00022737"/>
    </source>
</evidence>
<evidence type="ECO:0000256" key="11">
    <source>
        <dbReference type="RuleBase" id="RU003762"/>
    </source>
</evidence>
<evidence type="ECO:0000256" key="1">
    <source>
        <dbReference type="ARBA" id="ARBA00004479"/>
    </source>
</evidence>
<protein>
    <recommendedName>
        <fullName evidence="12">Integrin alpha first immunoglubulin-like domain-containing protein</fullName>
    </recommendedName>
</protein>
<keyword evidence="3" id="KW-0732">Signal</keyword>
<dbReference type="GO" id="GO:0033627">
    <property type="term" value="P:cell adhesion mediated by integrin"/>
    <property type="evidence" value="ECO:0007669"/>
    <property type="project" value="TreeGrafter"/>
</dbReference>
<dbReference type="AlphaFoldDB" id="A0A7R9KSU1"/>
<evidence type="ECO:0000256" key="10">
    <source>
        <dbReference type="PROSITE-ProRule" id="PRU00803"/>
    </source>
</evidence>
<feature type="domain" description="Integrin alpha first immunoglubulin-like" evidence="12">
    <location>
        <begin position="169"/>
        <end position="265"/>
    </location>
</feature>
<evidence type="ECO:0000313" key="13">
    <source>
        <dbReference type="EMBL" id="CAD7628780.1"/>
    </source>
</evidence>
<evidence type="ECO:0000256" key="5">
    <source>
        <dbReference type="ARBA" id="ARBA00022889"/>
    </source>
</evidence>
<proteinExistence type="inferred from homology"/>
<dbReference type="EMBL" id="CAJPIZ010006086">
    <property type="protein sequence ID" value="CAG2109210.1"/>
    <property type="molecule type" value="Genomic_DNA"/>
</dbReference>
<feature type="repeat" description="FG-GAP" evidence="10">
    <location>
        <begin position="121"/>
        <end position="184"/>
    </location>
</feature>
<dbReference type="Proteomes" id="UP000759131">
    <property type="component" value="Unassembled WGS sequence"/>
</dbReference>
<dbReference type="Gene3D" id="2.60.40.1460">
    <property type="entry name" value="Integrin domains. Chain A, domain 2"/>
    <property type="match status" value="1"/>
</dbReference>
<dbReference type="SUPFAM" id="SSF69179">
    <property type="entry name" value="Integrin domains"/>
    <property type="match status" value="1"/>
</dbReference>
<dbReference type="SMART" id="SM00191">
    <property type="entry name" value="Int_alpha"/>
    <property type="match status" value="3"/>
</dbReference>
<dbReference type="PRINTS" id="PR01185">
    <property type="entry name" value="INTEGRINA"/>
</dbReference>
<evidence type="ECO:0000259" key="12">
    <source>
        <dbReference type="Pfam" id="PF08441"/>
    </source>
</evidence>
<keyword evidence="5 11" id="KW-0130">Cell adhesion</keyword>
<evidence type="ECO:0000256" key="9">
    <source>
        <dbReference type="ARBA" id="ARBA00023180"/>
    </source>
</evidence>
<dbReference type="GO" id="GO:0007160">
    <property type="term" value="P:cell-matrix adhesion"/>
    <property type="evidence" value="ECO:0007669"/>
    <property type="project" value="TreeGrafter"/>
</dbReference>
<dbReference type="GO" id="GO:0007157">
    <property type="term" value="P:heterophilic cell-cell adhesion via plasma membrane cell adhesion molecules"/>
    <property type="evidence" value="ECO:0007669"/>
    <property type="project" value="UniProtKB-ARBA"/>
</dbReference>
<dbReference type="Gene3D" id="2.130.10.130">
    <property type="entry name" value="Integrin alpha, N-terminal"/>
    <property type="match status" value="1"/>
</dbReference>
<organism evidence="13">
    <name type="scientific">Medioppia subpectinata</name>
    <dbReference type="NCBI Taxonomy" id="1979941"/>
    <lineage>
        <taxon>Eukaryota</taxon>
        <taxon>Metazoa</taxon>
        <taxon>Ecdysozoa</taxon>
        <taxon>Arthropoda</taxon>
        <taxon>Chelicerata</taxon>
        <taxon>Arachnida</taxon>
        <taxon>Acari</taxon>
        <taxon>Acariformes</taxon>
        <taxon>Sarcoptiformes</taxon>
        <taxon>Oribatida</taxon>
        <taxon>Brachypylina</taxon>
        <taxon>Oppioidea</taxon>
        <taxon>Oppiidae</taxon>
        <taxon>Medioppia</taxon>
    </lineage>
</organism>
<dbReference type="InterPro" id="IPR000413">
    <property type="entry name" value="Integrin_alpha"/>
</dbReference>
<keyword evidence="4" id="KW-0677">Repeat</keyword>
<keyword evidence="8 11" id="KW-0675">Receptor</keyword>
<dbReference type="Pfam" id="PF01839">
    <property type="entry name" value="FG-GAP"/>
    <property type="match status" value="2"/>
</dbReference>
<dbReference type="InterPro" id="IPR013517">
    <property type="entry name" value="FG-GAP"/>
</dbReference>
<reference evidence="13" key="1">
    <citation type="submission" date="2020-11" db="EMBL/GenBank/DDBJ databases">
        <authorList>
            <person name="Tran Van P."/>
        </authorList>
    </citation>
    <scope>NUCLEOTIDE SEQUENCE</scope>
</reference>
<comment type="similarity">
    <text evidence="2 11">Belongs to the integrin alpha chain family.</text>
</comment>
<dbReference type="InterPro" id="IPR032695">
    <property type="entry name" value="Integrin_dom_sf"/>
</dbReference>
<name>A0A7R9KSU1_9ACAR</name>
<dbReference type="GO" id="GO:0048513">
    <property type="term" value="P:animal organ development"/>
    <property type="evidence" value="ECO:0007669"/>
    <property type="project" value="UniProtKB-ARBA"/>
</dbReference>
<evidence type="ECO:0000256" key="8">
    <source>
        <dbReference type="ARBA" id="ARBA00023170"/>
    </source>
</evidence>
<dbReference type="PANTHER" id="PTHR23220:SF133">
    <property type="entry name" value="INTEGRIN ALPHA-PS2"/>
    <property type="match status" value="1"/>
</dbReference>
<dbReference type="GO" id="GO:0005178">
    <property type="term" value="F:integrin binding"/>
    <property type="evidence" value="ECO:0007669"/>
    <property type="project" value="TreeGrafter"/>
</dbReference>
<comment type="subcellular location">
    <subcellularLocation>
        <location evidence="1 11">Membrane</location>
        <topology evidence="1 11">Single-pass type I membrane protein</topology>
    </subcellularLocation>
</comment>
<evidence type="ECO:0000256" key="6">
    <source>
        <dbReference type="ARBA" id="ARBA00023037"/>
    </source>
</evidence>